<dbReference type="DNASU" id="5301682"/>
<dbReference type="AlphaFoldDB" id="A0A0J6CG48"/>
<dbReference type="InterPro" id="IPR032787">
    <property type="entry name" value="Prok-E2_D"/>
</dbReference>
<proteinExistence type="predicted"/>
<accession>A0A0J6CG48</accession>
<reference evidence="1 2" key="1">
    <citation type="submission" date="2015-06" db="EMBL/GenBank/DDBJ databases">
        <title>Draft Genome Sequence of Parabacteroides goldsteinii with Putative Novel Metallo-Beta-Lactamases Isolated from a Blood Culture from a Human Patient.</title>
        <authorList>
            <person name="Krogh T.J."/>
            <person name="Agergaard C.N."/>
            <person name="Moller-Jensen J."/>
            <person name="Justesen U.S."/>
        </authorList>
    </citation>
    <scope>NUCLEOTIDE SEQUENCE [LARGE SCALE GENOMIC DNA]</scope>
    <source>
        <strain evidence="1 2">910340</strain>
    </source>
</reference>
<dbReference type="RefSeq" id="WP_005828792.1">
    <property type="nucleotide sequence ID" value="NZ_LFJV01000070.1"/>
</dbReference>
<dbReference type="PATRIC" id="fig|328812.4.peg.4842"/>
<gene>
    <name evidence="1" type="ORF">ACM15_18840</name>
</gene>
<dbReference type="Proteomes" id="UP000036166">
    <property type="component" value="Unassembled WGS sequence"/>
</dbReference>
<dbReference type="GeneID" id="5301682"/>
<evidence type="ECO:0000313" key="1">
    <source>
        <dbReference type="EMBL" id="KMM32160.1"/>
    </source>
</evidence>
<evidence type="ECO:0000313" key="2">
    <source>
        <dbReference type="Proteomes" id="UP000036166"/>
    </source>
</evidence>
<comment type="caution">
    <text evidence="1">The sequence shown here is derived from an EMBL/GenBank/DDBJ whole genome shotgun (WGS) entry which is preliminary data.</text>
</comment>
<protein>
    <submittedName>
        <fullName evidence="1">PRTRC system protein B</fullName>
    </submittedName>
</protein>
<dbReference type="EMBL" id="LFJV01000070">
    <property type="protein sequence ID" value="KMM32160.1"/>
    <property type="molecule type" value="Genomic_DNA"/>
</dbReference>
<sequence>MNELTKQLQEIMVPKAALIAYEYQEGHYASGSHYLELRPINKKGRMEAGIPVTYEFMDSLVESYSDGNRRIPHGWLPPNMLWCDTRRGHESYVWYNPPGKRRMFFKNDLNIGDGMFHVPGVIYIIKNERMDIFAYKGKKPDGRTPLYLAPFFNVTGGNVCLGNSTLEKPESLDFHTLLEYWEKRFWLSEFSHLGGGKNPTRNNLVLVTERMREQPFDNDELQPINKRLKDILP</sequence>
<organism evidence="1 2">
    <name type="scientific">Parabacteroides goldsteinii</name>
    <dbReference type="NCBI Taxonomy" id="328812"/>
    <lineage>
        <taxon>Bacteria</taxon>
        <taxon>Pseudomonadati</taxon>
        <taxon>Bacteroidota</taxon>
        <taxon>Bacteroidia</taxon>
        <taxon>Bacteroidales</taxon>
        <taxon>Tannerellaceae</taxon>
        <taxon>Parabacteroides</taxon>
    </lineage>
</organism>
<dbReference type="Pfam" id="PF14460">
    <property type="entry name" value="Prok-E2_D"/>
    <property type="match status" value="1"/>
</dbReference>
<name>A0A0J6CG48_9BACT</name>